<dbReference type="Proteomes" id="UP000002899">
    <property type="component" value="Chromosome IV"/>
</dbReference>
<protein>
    <submittedName>
        <fullName evidence="5">mRNA-decapping enzyme-like protein</fullName>
        <ecNumber evidence="5">3.-.-.-</ecNumber>
    </submittedName>
</protein>
<dbReference type="InterPro" id="IPR011993">
    <property type="entry name" value="PH-like_dom_sf"/>
</dbReference>
<dbReference type="Pfam" id="PF06058">
    <property type="entry name" value="DCP1"/>
    <property type="match status" value="1"/>
</dbReference>
<evidence type="ECO:0000256" key="2">
    <source>
        <dbReference type="ARBA" id="ARBA00008778"/>
    </source>
</evidence>
<name>I7ISE3_BABMR</name>
<dbReference type="KEGG" id="bmic:BmR1_04g06905"/>
<dbReference type="VEuPathDB" id="PiroplasmaDB:BmR1_04g06905"/>
<dbReference type="GeneID" id="24426028"/>
<evidence type="ECO:0000256" key="3">
    <source>
        <dbReference type="ARBA" id="ARBA00022490"/>
    </source>
</evidence>
<dbReference type="RefSeq" id="XP_012649984.1">
    <property type="nucleotide sequence ID" value="XM_012794530.1"/>
</dbReference>
<dbReference type="InterPro" id="IPR010334">
    <property type="entry name" value="Dcp1"/>
</dbReference>
<reference evidence="5 6" key="1">
    <citation type="journal article" date="2012" name="Nucleic Acids Res.">
        <title>Sequencing of the smallest Apicomplexan genome from the human pathogen Babesia microti.</title>
        <authorList>
            <person name="Cornillot E."/>
            <person name="Hadj-Kaddour K."/>
            <person name="Dassouli A."/>
            <person name="Noel B."/>
            <person name="Ranwez V."/>
            <person name="Vacherie B."/>
            <person name="Augagneur Y."/>
            <person name="Bres V."/>
            <person name="Duclos A."/>
            <person name="Randazzo S."/>
            <person name="Carcy B."/>
            <person name="Debierre-Grockiego F."/>
            <person name="Delbecq S."/>
            <person name="Moubri-Menage K."/>
            <person name="Shams-Eldin H."/>
            <person name="Usmani-Brown S."/>
            <person name="Bringaud F."/>
            <person name="Wincker P."/>
            <person name="Vivares C.P."/>
            <person name="Schwarz R.T."/>
            <person name="Schetters T.P."/>
            <person name="Krause P.J."/>
            <person name="Gorenflot A."/>
            <person name="Berry V."/>
            <person name="Barbe V."/>
            <person name="Ben Mamoun C."/>
        </authorList>
    </citation>
    <scope>NUCLEOTIDE SEQUENCE [LARGE SCALE GENOMIC DNA]</scope>
    <source>
        <strain evidence="5 6">RI</strain>
    </source>
</reference>
<evidence type="ECO:0000256" key="4">
    <source>
        <dbReference type="ARBA" id="ARBA00022664"/>
    </source>
</evidence>
<evidence type="ECO:0000313" key="5">
    <source>
        <dbReference type="EMBL" id="CCF75576.1"/>
    </source>
</evidence>
<dbReference type="GO" id="GO:0016787">
    <property type="term" value="F:hydrolase activity"/>
    <property type="evidence" value="ECO:0007669"/>
    <property type="project" value="UniProtKB-KW"/>
</dbReference>
<dbReference type="GO" id="GO:0000932">
    <property type="term" value="C:P-body"/>
    <property type="evidence" value="ECO:0007669"/>
    <property type="project" value="TreeGrafter"/>
</dbReference>
<gene>
    <name evidence="5" type="ORF">BmR1_04g06905</name>
</gene>
<reference evidence="5 6" key="3">
    <citation type="journal article" date="2016" name="Sci. Rep.">
        <title>Genome-wide diversity and gene expression profiling of Babesia microti isolates identify polymorphic genes that mediate host-pathogen interactions.</title>
        <authorList>
            <person name="Silva J.C."/>
            <person name="Cornillot E."/>
            <person name="McCracken C."/>
            <person name="Usmani-Brown S."/>
            <person name="Dwivedi A."/>
            <person name="Ifeonu O.O."/>
            <person name="Crabtree J."/>
            <person name="Gotia H.T."/>
            <person name="Virji A.Z."/>
            <person name="Reynes C."/>
            <person name="Colinge J."/>
            <person name="Kumar V."/>
            <person name="Lawres L."/>
            <person name="Pazzi J.E."/>
            <person name="Pablo J.V."/>
            <person name="Hung C."/>
            <person name="Brancato J."/>
            <person name="Kumari P."/>
            <person name="Orvis J."/>
            <person name="Tretina K."/>
            <person name="Chibucos M."/>
            <person name="Ott S."/>
            <person name="Sadzewicz L."/>
            <person name="Sengamalay N."/>
            <person name="Shetty A.C."/>
            <person name="Su Q."/>
            <person name="Tallon L."/>
            <person name="Fraser C.M."/>
            <person name="Frutos R."/>
            <person name="Molina D.M."/>
            <person name="Krause P.J."/>
            <person name="Ben Mamoun C."/>
        </authorList>
    </citation>
    <scope>NUCLEOTIDE SEQUENCE [LARGE SCALE GENOMIC DNA]</scope>
    <source>
        <strain evidence="5 6">RI</strain>
    </source>
</reference>
<dbReference type="GO" id="GO:0003729">
    <property type="term" value="F:mRNA binding"/>
    <property type="evidence" value="ECO:0007669"/>
    <property type="project" value="TreeGrafter"/>
</dbReference>
<organism evidence="5 6">
    <name type="scientific">Babesia microti (strain RI)</name>
    <dbReference type="NCBI Taxonomy" id="1133968"/>
    <lineage>
        <taxon>Eukaryota</taxon>
        <taxon>Sar</taxon>
        <taxon>Alveolata</taxon>
        <taxon>Apicomplexa</taxon>
        <taxon>Aconoidasida</taxon>
        <taxon>Piroplasmida</taxon>
        <taxon>Babesiidae</taxon>
        <taxon>Babesia</taxon>
    </lineage>
</organism>
<dbReference type="GO" id="GO:0008047">
    <property type="term" value="F:enzyme activator activity"/>
    <property type="evidence" value="ECO:0007669"/>
    <property type="project" value="InterPro"/>
</dbReference>
<sequence>MGEDVDHLRQSLGLRMLKSMDPDIQNILFNSNFVTLYVMKESGWEKADVEGPFFVVSRAGFNKFSFIILNKKSENHMSQQLMHGLRVVHEENFIFYRKNKSDSLFGIWHFDPKESAKCYDTIIKCIEQSTNISDNGFDFKQELKIDKEDNIIDHQIPSPDYRKAGKDLLGIAKMNSKLANPSKISDGHERALEEFKFPSFDNESPRYNLSRKDIISAVFEALKISNFFPKFFEILDRDRKL</sequence>
<keyword evidence="6" id="KW-1185">Reference proteome</keyword>
<evidence type="ECO:0000256" key="1">
    <source>
        <dbReference type="ARBA" id="ARBA00004496"/>
    </source>
</evidence>
<dbReference type="EC" id="3.-.-.-" evidence="5"/>
<dbReference type="GO" id="GO:0000290">
    <property type="term" value="P:deadenylation-dependent decapping of nuclear-transcribed mRNA"/>
    <property type="evidence" value="ECO:0007669"/>
    <property type="project" value="InterPro"/>
</dbReference>
<dbReference type="PANTHER" id="PTHR16290:SF0">
    <property type="entry name" value="DECAPPING PROTEIN 1, ISOFORM A"/>
    <property type="match status" value="1"/>
</dbReference>
<comment type="subcellular location">
    <subcellularLocation>
        <location evidence="1">Cytoplasm</location>
    </subcellularLocation>
</comment>
<dbReference type="GO" id="GO:0031087">
    <property type="term" value="P:deadenylation-independent decapping of nuclear-transcribed mRNA"/>
    <property type="evidence" value="ECO:0007669"/>
    <property type="project" value="TreeGrafter"/>
</dbReference>
<reference evidence="5 6" key="2">
    <citation type="journal article" date="2013" name="PLoS ONE">
        <title>Whole genome mapping and re-organization of the nuclear and mitochondrial genomes of Babesia microti isolates.</title>
        <authorList>
            <person name="Cornillot E."/>
            <person name="Dassouli A."/>
            <person name="Garg A."/>
            <person name="Pachikara N."/>
            <person name="Randazzo S."/>
            <person name="Depoix D."/>
            <person name="Carcy B."/>
            <person name="Delbecq S."/>
            <person name="Frutos R."/>
            <person name="Silva J.C."/>
            <person name="Sutton R."/>
            <person name="Krause P.J."/>
            <person name="Mamoun C.B."/>
        </authorList>
    </citation>
    <scope>NUCLEOTIDE SEQUENCE [LARGE SCALE GENOMIC DNA]</scope>
    <source>
        <strain evidence="5 6">RI</strain>
    </source>
</reference>
<dbReference type="OrthoDB" id="440673at2759"/>
<comment type="similarity">
    <text evidence="2">Belongs to the DCP1 family.</text>
</comment>
<dbReference type="Gene3D" id="2.30.29.30">
    <property type="entry name" value="Pleckstrin-homology domain (PH domain)/Phosphotyrosine-binding domain (PTB)"/>
    <property type="match status" value="1"/>
</dbReference>
<keyword evidence="5" id="KW-0378">Hydrolase</keyword>
<proteinExistence type="inferred from homology"/>
<keyword evidence="4" id="KW-0507">mRNA processing</keyword>
<dbReference type="EMBL" id="LN871599">
    <property type="protein sequence ID" value="CCF75576.1"/>
    <property type="molecule type" value="Genomic_DNA"/>
</dbReference>
<dbReference type="GO" id="GO:0006397">
    <property type="term" value="P:mRNA processing"/>
    <property type="evidence" value="ECO:0007669"/>
    <property type="project" value="UniProtKB-KW"/>
</dbReference>
<dbReference type="PANTHER" id="PTHR16290">
    <property type="entry name" value="TRANSCRIPTION FACTOR SMIF DECAPPING ENZYME DCP1"/>
    <property type="match status" value="1"/>
</dbReference>
<dbReference type="AlphaFoldDB" id="I7ISE3"/>
<dbReference type="SUPFAM" id="SSF50729">
    <property type="entry name" value="PH domain-like"/>
    <property type="match status" value="1"/>
</dbReference>
<evidence type="ECO:0000313" key="6">
    <source>
        <dbReference type="Proteomes" id="UP000002899"/>
    </source>
</evidence>
<keyword evidence="3" id="KW-0963">Cytoplasm</keyword>
<accession>I7ISE3</accession>